<feature type="region of interest" description="Disordered" evidence="4">
    <location>
        <begin position="527"/>
        <end position="602"/>
    </location>
</feature>
<keyword evidence="6" id="KW-1185">Reference proteome</keyword>
<protein>
    <submittedName>
        <fullName evidence="5">Tetratricopeptide repeat protein 27</fullName>
    </submittedName>
</protein>
<dbReference type="InterPro" id="IPR011990">
    <property type="entry name" value="TPR-like_helical_dom_sf"/>
</dbReference>
<evidence type="ECO:0000313" key="6">
    <source>
        <dbReference type="Proteomes" id="UP000241890"/>
    </source>
</evidence>
<dbReference type="AlphaFoldDB" id="A0A2R5GHE9"/>
<dbReference type="SUPFAM" id="SSF48452">
    <property type="entry name" value="TPR-like"/>
    <property type="match status" value="2"/>
</dbReference>
<feature type="compositionally biased region" description="Basic and acidic residues" evidence="4">
    <location>
        <begin position="536"/>
        <end position="546"/>
    </location>
</feature>
<dbReference type="PANTHER" id="PTHR45586">
    <property type="entry name" value="TPR REPEAT-CONTAINING PROTEIN PA4667"/>
    <property type="match status" value="1"/>
</dbReference>
<dbReference type="InParanoid" id="A0A2R5GHE9"/>
<dbReference type="PANTHER" id="PTHR45586:SF1">
    <property type="entry name" value="LIPOPOLYSACCHARIDE ASSEMBLY PROTEIN B"/>
    <property type="match status" value="1"/>
</dbReference>
<dbReference type="PROSITE" id="PS50005">
    <property type="entry name" value="TPR"/>
    <property type="match status" value="1"/>
</dbReference>
<keyword evidence="2 3" id="KW-0802">TPR repeat</keyword>
<evidence type="ECO:0000256" key="2">
    <source>
        <dbReference type="ARBA" id="ARBA00022803"/>
    </source>
</evidence>
<dbReference type="InterPro" id="IPR051012">
    <property type="entry name" value="CellSynth/LPSAsmb/PSIAsmb"/>
</dbReference>
<dbReference type="EMBL" id="BEYU01000074">
    <property type="protein sequence ID" value="GBG30326.1"/>
    <property type="molecule type" value="Genomic_DNA"/>
</dbReference>
<dbReference type="Gene3D" id="1.25.40.10">
    <property type="entry name" value="Tetratricopeptide repeat domain"/>
    <property type="match status" value="2"/>
</dbReference>
<proteinExistence type="predicted"/>
<feature type="repeat" description="TPR" evidence="3">
    <location>
        <begin position="75"/>
        <end position="108"/>
    </location>
</feature>
<evidence type="ECO:0000256" key="4">
    <source>
        <dbReference type="SAM" id="MobiDB-lite"/>
    </source>
</evidence>
<keyword evidence="1" id="KW-0677">Repeat</keyword>
<dbReference type="OrthoDB" id="1926212at2759"/>
<evidence type="ECO:0000256" key="1">
    <source>
        <dbReference type="ARBA" id="ARBA00022737"/>
    </source>
</evidence>
<sequence>MEAAQAALDEANRLRSLGKFGEALREYNRAQKAHPRVQRKPGYLVQRGATLVGLDRVEEGLACFDRALHKDPDSAPAWFKKGTAHKRLRQFEEAVAAFRKACELAPDLDQAHVNLVRTLLLAKDYQASVDAARNAFENLQIAKARITIDKLWLLACAKLRNDAAAAEPAERLANIFQSDPSVLDEEMCLLVSRALAFGAASGDAARNLALAKLACTVESSFENILRLGTALLEAGETKAARHSLILASRVDQEDWRPHFHLGVLEFEEGNFRRSAARLQHALDLSVASPPSSPRTRRRSSLESSSSVRFGDAIRREGRGKMLSRLQLCLAAALLNGGDPSGARLAIMSSAHSQGSVRNHARVLLAAMELNEGNLAKAMHALNVARREVDDAVFESRPRTASVQHSARFVNFDVDNGLPPDDDVISRIVRLHLLTAKLAEIVRLRIEQDDATGNLQANGGARGVGQPLLVRSPRAESRSWANPSPAKISELERTCLNDVLKRDPDNVSAKKLLQGLDKISAMEKKQNVNAHGPGANGHERATNESDSRVVPGHSGSASPPHQQQQQQIQVQQQQQIQVQQQQGERKDKPPLLRAASCGNPGSVAVPSAMTSAEKLKYYAEQDAKREAFLEKLRARRRALEHDLVDHSQMEEASSDSDF</sequence>
<organism evidence="5 6">
    <name type="scientific">Hondaea fermentalgiana</name>
    <dbReference type="NCBI Taxonomy" id="2315210"/>
    <lineage>
        <taxon>Eukaryota</taxon>
        <taxon>Sar</taxon>
        <taxon>Stramenopiles</taxon>
        <taxon>Bigyra</taxon>
        <taxon>Labyrinthulomycetes</taxon>
        <taxon>Thraustochytrida</taxon>
        <taxon>Thraustochytriidae</taxon>
        <taxon>Hondaea</taxon>
    </lineage>
</organism>
<dbReference type="Pfam" id="PF13432">
    <property type="entry name" value="TPR_16"/>
    <property type="match status" value="2"/>
</dbReference>
<evidence type="ECO:0000256" key="3">
    <source>
        <dbReference type="PROSITE-ProRule" id="PRU00339"/>
    </source>
</evidence>
<evidence type="ECO:0000313" key="5">
    <source>
        <dbReference type="EMBL" id="GBG30326.1"/>
    </source>
</evidence>
<reference evidence="5 6" key="1">
    <citation type="submission" date="2017-12" db="EMBL/GenBank/DDBJ databases">
        <title>Sequencing, de novo assembly and annotation of complete genome of a new Thraustochytrid species, strain FCC1311.</title>
        <authorList>
            <person name="Sedici K."/>
            <person name="Godart F."/>
            <person name="Aiese Cigliano R."/>
            <person name="Sanseverino W."/>
            <person name="Barakat M."/>
            <person name="Ortet P."/>
            <person name="Marechal E."/>
            <person name="Cagnac O."/>
            <person name="Amato A."/>
        </authorList>
    </citation>
    <scope>NUCLEOTIDE SEQUENCE [LARGE SCALE GENOMIC DNA]</scope>
</reference>
<accession>A0A2R5GHE9</accession>
<gene>
    <name evidence="5" type="ORF">FCC1311_065452</name>
</gene>
<feature type="compositionally biased region" description="Low complexity" evidence="4">
    <location>
        <begin position="561"/>
        <end position="581"/>
    </location>
</feature>
<name>A0A2R5GHE9_9STRA</name>
<dbReference type="InterPro" id="IPR019734">
    <property type="entry name" value="TPR_rpt"/>
</dbReference>
<comment type="caution">
    <text evidence="5">The sequence shown here is derived from an EMBL/GenBank/DDBJ whole genome shotgun (WGS) entry which is preliminary data.</text>
</comment>
<dbReference type="Proteomes" id="UP000241890">
    <property type="component" value="Unassembled WGS sequence"/>
</dbReference>
<dbReference type="SMART" id="SM00028">
    <property type="entry name" value="TPR"/>
    <property type="match status" value="4"/>
</dbReference>